<dbReference type="AlphaFoldDB" id="A0AB34GUB6"/>
<evidence type="ECO:0000256" key="1">
    <source>
        <dbReference type="SAM" id="MobiDB-lite"/>
    </source>
</evidence>
<dbReference type="Proteomes" id="UP001159641">
    <property type="component" value="Unassembled WGS sequence"/>
</dbReference>
<reference evidence="2 3" key="1">
    <citation type="submission" date="2022-11" db="EMBL/GenBank/DDBJ databases">
        <title>Whole genome sequence of Eschrichtius robustus ER-17-0199.</title>
        <authorList>
            <person name="Bruniche-Olsen A."/>
            <person name="Black A.N."/>
            <person name="Fields C.J."/>
            <person name="Walden K."/>
            <person name="Dewoody J.A."/>
        </authorList>
    </citation>
    <scope>NUCLEOTIDE SEQUENCE [LARGE SCALE GENOMIC DNA]</scope>
    <source>
        <strain evidence="2">ER-17-0199</strain>
        <tissue evidence="2">Blubber</tissue>
    </source>
</reference>
<organism evidence="2 3">
    <name type="scientific">Eschrichtius robustus</name>
    <name type="common">California gray whale</name>
    <name type="synonym">Eschrichtius gibbosus</name>
    <dbReference type="NCBI Taxonomy" id="9764"/>
    <lineage>
        <taxon>Eukaryota</taxon>
        <taxon>Metazoa</taxon>
        <taxon>Chordata</taxon>
        <taxon>Craniata</taxon>
        <taxon>Vertebrata</taxon>
        <taxon>Euteleostomi</taxon>
        <taxon>Mammalia</taxon>
        <taxon>Eutheria</taxon>
        <taxon>Laurasiatheria</taxon>
        <taxon>Artiodactyla</taxon>
        <taxon>Whippomorpha</taxon>
        <taxon>Cetacea</taxon>
        <taxon>Mysticeti</taxon>
        <taxon>Eschrichtiidae</taxon>
        <taxon>Eschrichtius</taxon>
    </lineage>
</organism>
<comment type="caution">
    <text evidence="2">The sequence shown here is derived from an EMBL/GenBank/DDBJ whole genome shotgun (WGS) entry which is preliminary data.</text>
</comment>
<name>A0AB34GUB6_ESCRO</name>
<feature type="region of interest" description="Disordered" evidence="1">
    <location>
        <begin position="1"/>
        <end position="109"/>
    </location>
</feature>
<evidence type="ECO:0000313" key="2">
    <source>
        <dbReference type="EMBL" id="KAJ8782240.1"/>
    </source>
</evidence>
<feature type="compositionally biased region" description="Pro residues" evidence="1">
    <location>
        <begin position="41"/>
        <end position="52"/>
    </location>
</feature>
<feature type="region of interest" description="Disordered" evidence="1">
    <location>
        <begin position="127"/>
        <end position="164"/>
    </location>
</feature>
<feature type="compositionally biased region" description="Low complexity" evidence="1">
    <location>
        <begin position="127"/>
        <end position="140"/>
    </location>
</feature>
<dbReference type="EMBL" id="JAIQCJ010002113">
    <property type="protein sequence ID" value="KAJ8782240.1"/>
    <property type="molecule type" value="Genomic_DNA"/>
</dbReference>
<protein>
    <submittedName>
        <fullName evidence="2">Uncharacterized protein</fullName>
    </submittedName>
</protein>
<keyword evidence="3" id="KW-1185">Reference proteome</keyword>
<proteinExistence type="predicted"/>
<gene>
    <name evidence="2" type="ORF">J1605_010219</name>
</gene>
<sequence>MSPSPSRYAGASPCPVSPSHFLSRPPPLSRRAAGARARAEPPLPRLQPPQPAAPGEGKSGRARPRPAPRPSPARRGRTGKMNNGSKAEKENTPNEANLQEEEVRSGSVRWRVGPGTVAAGFLQSAGGRAAGGARVPGRRAAPGRERRGRGFGNRPGPETPPQTVAPGGCIIGECVFVGPRASACLKLRNFEDFAKTFVSIMLSFVCPGF</sequence>
<accession>A0AB34GUB6</accession>
<feature type="compositionally biased region" description="Basic residues" evidence="1">
    <location>
        <begin position="60"/>
        <end position="78"/>
    </location>
</feature>
<evidence type="ECO:0000313" key="3">
    <source>
        <dbReference type="Proteomes" id="UP001159641"/>
    </source>
</evidence>